<reference evidence="1 2" key="1">
    <citation type="submission" date="2007-05" db="EMBL/GenBank/DDBJ databases">
        <title>Complete sequence of chromosome of Acidiphilium cryptum JF-5.</title>
        <authorList>
            <consortium name="US DOE Joint Genome Institute"/>
            <person name="Copeland A."/>
            <person name="Lucas S."/>
            <person name="Lapidus A."/>
            <person name="Barry K."/>
            <person name="Detter J.C."/>
            <person name="Glavina del Rio T."/>
            <person name="Hammon N."/>
            <person name="Israni S."/>
            <person name="Dalin E."/>
            <person name="Tice H."/>
            <person name="Pitluck S."/>
            <person name="Sims D."/>
            <person name="Brettin T."/>
            <person name="Bruce D."/>
            <person name="Han C."/>
            <person name="Schmutz J."/>
            <person name="Larimer F."/>
            <person name="Land M."/>
            <person name="Hauser L."/>
            <person name="Kyrpides N."/>
            <person name="Kim E."/>
            <person name="Magnuson T."/>
            <person name="Richardson P."/>
        </authorList>
    </citation>
    <scope>NUCLEOTIDE SEQUENCE [LARGE SCALE GENOMIC DNA]</scope>
    <source>
        <strain evidence="1 2">JF-5</strain>
    </source>
</reference>
<keyword evidence="2" id="KW-1185">Reference proteome</keyword>
<dbReference type="KEGG" id="acr:Acry_1097"/>
<gene>
    <name evidence="1" type="ordered locus">Acry_1097</name>
</gene>
<dbReference type="AlphaFoldDB" id="A5FXI0"/>
<organism evidence="1 2">
    <name type="scientific">Acidiphilium cryptum (strain JF-5)</name>
    <dbReference type="NCBI Taxonomy" id="349163"/>
    <lineage>
        <taxon>Bacteria</taxon>
        <taxon>Pseudomonadati</taxon>
        <taxon>Pseudomonadota</taxon>
        <taxon>Alphaproteobacteria</taxon>
        <taxon>Acetobacterales</taxon>
        <taxon>Acidocellaceae</taxon>
        <taxon>Acidiphilium</taxon>
    </lineage>
</organism>
<protein>
    <submittedName>
        <fullName evidence="1">Uncharacterized protein</fullName>
    </submittedName>
</protein>
<evidence type="ECO:0000313" key="1">
    <source>
        <dbReference type="EMBL" id="ABQ30312.1"/>
    </source>
</evidence>
<accession>A5FXI0</accession>
<dbReference type="RefSeq" id="WP_011941989.1">
    <property type="nucleotide sequence ID" value="NC_009484.1"/>
</dbReference>
<proteinExistence type="predicted"/>
<dbReference type="Proteomes" id="UP000000245">
    <property type="component" value="Chromosome"/>
</dbReference>
<name>A5FXI0_ACICJ</name>
<dbReference type="EMBL" id="CP000697">
    <property type="protein sequence ID" value="ABQ30312.1"/>
    <property type="molecule type" value="Genomic_DNA"/>
</dbReference>
<evidence type="ECO:0000313" key="2">
    <source>
        <dbReference type="Proteomes" id="UP000000245"/>
    </source>
</evidence>
<sequence>MTADAATPTGASLLTAPLSLAGSWRGSAPGDVLAVLGRMRAACLDGIRLVSDRQPAALRVQDVASGPPHVWLHTDAPGTAIVAVDVGARDWINLSYQFGHELGHVMANSWMGGDAPRNPCQWLEEAVVEAFSLRGLGRLAEDWAVAPPFPHNNAYAAPIRAYRRNLLEQDLAEARAQGADAGLGGWYAAQAGFLATHGTVIAARPAVPAVLELLEADETAVADIGALNRWPERSHLPLGTYLARWRESCAELGLAGLLPGELARLLKPGR</sequence>
<dbReference type="HOGENOM" id="CLU_063666_0_0_5"/>
<dbReference type="eggNOG" id="ENOG5030K2U">
    <property type="taxonomic scope" value="Bacteria"/>
</dbReference>